<dbReference type="Proteomes" id="UP000254191">
    <property type="component" value="Unassembled WGS sequence"/>
</dbReference>
<protein>
    <submittedName>
        <fullName evidence="2">Glutathione-S transferase</fullName>
    </submittedName>
</protein>
<accession>A0A379GFZ7</accession>
<feature type="domain" description="GST C-terminal" evidence="1">
    <location>
        <begin position="1"/>
        <end position="105"/>
    </location>
</feature>
<dbReference type="InterPro" id="IPR036282">
    <property type="entry name" value="Glutathione-S-Trfase_C_sf"/>
</dbReference>
<dbReference type="Gene3D" id="1.20.1050.10">
    <property type="match status" value="1"/>
</dbReference>
<reference evidence="2 3" key="1">
    <citation type="submission" date="2018-06" db="EMBL/GenBank/DDBJ databases">
        <authorList>
            <consortium name="Pathogen Informatics"/>
            <person name="Doyle S."/>
        </authorList>
    </citation>
    <scope>NUCLEOTIDE SEQUENCE [LARGE SCALE GENOMIC DNA]</scope>
    <source>
        <strain evidence="2 3">NCTC11938</strain>
    </source>
</reference>
<evidence type="ECO:0000259" key="1">
    <source>
        <dbReference type="PROSITE" id="PS50405"/>
    </source>
</evidence>
<dbReference type="EMBL" id="UGTS01000006">
    <property type="protein sequence ID" value="SUC39880.1"/>
    <property type="molecule type" value="Genomic_DNA"/>
</dbReference>
<dbReference type="SUPFAM" id="SSF47616">
    <property type="entry name" value="GST C-terminal domain-like"/>
    <property type="match status" value="1"/>
</dbReference>
<dbReference type="AlphaFoldDB" id="A0A379GFZ7"/>
<dbReference type="GO" id="GO:0016740">
    <property type="term" value="F:transferase activity"/>
    <property type="evidence" value="ECO:0007669"/>
    <property type="project" value="UniProtKB-KW"/>
</dbReference>
<name>A0A379GFZ7_PROMI</name>
<organism evidence="2 3">
    <name type="scientific">Proteus mirabilis</name>
    <dbReference type="NCBI Taxonomy" id="584"/>
    <lineage>
        <taxon>Bacteria</taxon>
        <taxon>Pseudomonadati</taxon>
        <taxon>Pseudomonadota</taxon>
        <taxon>Gammaproteobacteria</taxon>
        <taxon>Enterobacterales</taxon>
        <taxon>Morganellaceae</taxon>
        <taxon>Proteus</taxon>
    </lineage>
</organism>
<dbReference type="InterPro" id="IPR010987">
    <property type="entry name" value="Glutathione-S-Trfase_C-like"/>
</dbReference>
<dbReference type="PANTHER" id="PTHR44051">
    <property type="entry name" value="GLUTATHIONE S-TRANSFERASE-RELATED"/>
    <property type="match status" value="1"/>
</dbReference>
<dbReference type="Pfam" id="PF00043">
    <property type="entry name" value="GST_C"/>
    <property type="match status" value="1"/>
</dbReference>
<dbReference type="PROSITE" id="PS50405">
    <property type="entry name" value="GST_CTER"/>
    <property type="match status" value="1"/>
</dbReference>
<proteinExistence type="predicted"/>
<gene>
    <name evidence="2" type="primary">yfcG_1</name>
    <name evidence="2" type="ORF">NCTC11938_04155</name>
</gene>
<sequence length="105" mass="12060">MAILASGGIWSYAWTKSSLYALRPEKVPYAIDRYTKETERLYQVLESRLAQSPYLGGNDYSIADIATYTWARYHDTHHIDLADYPAVEKWLNTISQRPAAKKLFG</sequence>
<dbReference type="PANTHER" id="PTHR44051:SF8">
    <property type="entry name" value="GLUTATHIONE S-TRANSFERASE GSTA"/>
    <property type="match status" value="1"/>
</dbReference>
<evidence type="ECO:0000313" key="3">
    <source>
        <dbReference type="Proteomes" id="UP000254191"/>
    </source>
</evidence>
<keyword evidence="2" id="KW-0808">Transferase</keyword>
<dbReference type="InterPro" id="IPR004046">
    <property type="entry name" value="GST_C"/>
</dbReference>
<evidence type="ECO:0000313" key="2">
    <source>
        <dbReference type="EMBL" id="SUC39880.1"/>
    </source>
</evidence>